<keyword evidence="4 7" id="KW-1133">Transmembrane helix</keyword>
<dbReference type="RefSeq" id="XP_066827207.1">
    <property type="nucleotide sequence ID" value="XM_066972716.1"/>
</dbReference>
<evidence type="ECO:0000256" key="3">
    <source>
        <dbReference type="ARBA" id="ARBA00022692"/>
    </source>
</evidence>
<dbReference type="EMBL" id="OZ022405">
    <property type="protein sequence ID" value="CAK9435542.1"/>
    <property type="molecule type" value="Genomic_DNA"/>
</dbReference>
<evidence type="ECO:0000256" key="6">
    <source>
        <dbReference type="SAM" id="MobiDB-lite"/>
    </source>
</evidence>
<name>A0ABP0ZI85_9ASCO</name>
<feature type="region of interest" description="Disordered" evidence="6">
    <location>
        <begin position="334"/>
        <end position="454"/>
    </location>
</feature>
<dbReference type="Gene3D" id="2.30.29.30">
    <property type="entry name" value="Pleckstrin-homology domain (PH domain)/Phosphotyrosine-binding domain (PTB)"/>
    <property type="match status" value="1"/>
</dbReference>
<feature type="compositionally biased region" description="Basic and acidic residues" evidence="6">
    <location>
        <begin position="37"/>
        <end position="57"/>
    </location>
</feature>
<evidence type="ECO:0000313" key="9">
    <source>
        <dbReference type="EMBL" id="CAK9435542.1"/>
    </source>
</evidence>
<dbReference type="Pfam" id="PF02893">
    <property type="entry name" value="GRAM"/>
    <property type="match status" value="1"/>
</dbReference>
<accession>A0ABP0ZI85</accession>
<evidence type="ECO:0000256" key="5">
    <source>
        <dbReference type="ARBA" id="ARBA00023136"/>
    </source>
</evidence>
<feature type="region of interest" description="Disordered" evidence="6">
    <location>
        <begin position="590"/>
        <end position="693"/>
    </location>
</feature>
<evidence type="ECO:0000256" key="2">
    <source>
        <dbReference type="ARBA" id="ARBA00006582"/>
    </source>
</evidence>
<feature type="compositionally biased region" description="Acidic residues" evidence="6">
    <location>
        <begin position="617"/>
        <end position="652"/>
    </location>
</feature>
<feature type="compositionally biased region" description="Polar residues" evidence="6">
    <location>
        <begin position="375"/>
        <end position="389"/>
    </location>
</feature>
<dbReference type="InterPro" id="IPR031968">
    <property type="entry name" value="VASt"/>
</dbReference>
<feature type="region of interest" description="Disordered" evidence="6">
    <location>
        <begin position="257"/>
        <end position="302"/>
    </location>
</feature>
<feature type="compositionally biased region" description="Polar residues" evidence="6">
    <location>
        <begin position="342"/>
        <end position="355"/>
    </location>
</feature>
<dbReference type="InterPro" id="IPR004182">
    <property type="entry name" value="GRAM"/>
</dbReference>
<dbReference type="Proteomes" id="UP001497383">
    <property type="component" value="Chromosome 1"/>
</dbReference>
<evidence type="ECO:0000313" key="10">
    <source>
        <dbReference type="Proteomes" id="UP001497383"/>
    </source>
</evidence>
<dbReference type="SMART" id="SM00568">
    <property type="entry name" value="GRAM"/>
    <property type="match status" value="1"/>
</dbReference>
<evidence type="ECO:0000256" key="7">
    <source>
        <dbReference type="SAM" id="Phobius"/>
    </source>
</evidence>
<feature type="compositionally biased region" description="Basic residues" evidence="6">
    <location>
        <begin position="1"/>
        <end position="10"/>
    </location>
</feature>
<organism evidence="9 10">
    <name type="scientific">Lodderomyces beijingensis</name>
    <dbReference type="NCBI Taxonomy" id="1775926"/>
    <lineage>
        <taxon>Eukaryota</taxon>
        <taxon>Fungi</taxon>
        <taxon>Dikarya</taxon>
        <taxon>Ascomycota</taxon>
        <taxon>Saccharomycotina</taxon>
        <taxon>Pichiomycetes</taxon>
        <taxon>Debaryomycetaceae</taxon>
        <taxon>Candida/Lodderomyces clade</taxon>
        <taxon>Lodderomyces</taxon>
    </lineage>
</organism>
<feature type="compositionally biased region" description="Basic and acidic residues" evidence="6">
    <location>
        <begin position="11"/>
        <end position="22"/>
    </location>
</feature>
<dbReference type="PANTHER" id="PTHR23319">
    <property type="entry name" value="GRAM DOMAIN CONTAINING 1B, ISOFORM E"/>
    <property type="match status" value="1"/>
</dbReference>
<dbReference type="InterPro" id="IPR011993">
    <property type="entry name" value="PH-like_dom_sf"/>
</dbReference>
<keyword evidence="5 7" id="KW-0472">Membrane</keyword>
<evidence type="ECO:0000256" key="1">
    <source>
        <dbReference type="ARBA" id="ARBA00004167"/>
    </source>
</evidence>
<feature type="compositionally biased region" description="Low complexity" evidence="6">
    <location>
        <begin position="194"/>
        <end position="209"/>
    </location>
</feature>
<feature type="domain" description="VASt" evidence="8">
    <location>
        <begin position="690"/>
        <end position="859"/>
    </location>
</feature>
<evidence type="ECO:0000259" key="8">
    <source>
        <dbReference type="PROSITE" id="PS51778"/>
    </source>
</evidence>
<protein>
    <recommendedName>
        <fullName evidence="8">VASt domain-containing protein</fullName>
    </recommendedName>
</protein>
<proteinExistence type="inferred from homology"/>
<feature type="compositionally biased region" description="Low complexity" evidence="6">
    <location>
        <begin position="64"/>
        <end position="86"/>
    </location>
</feature>
<feature type="compositionally biased region" description="Basic residues" evidence="6">
    <location>
        <begin position="23"/>
        <end position="35"/>
    </location>
</feature>
<dbReference type="PANTHER" id="PTHR23319:SF36">
    <property type="entry name" value="MEMBRANE-ANCHORED LIPID-BINDING PROTEIN LAM4-RELATED"/>
    <property type="match status" value="1"/>
</dbReference>
<reference evidence="9 10" key="1">
    <citation type="submission" date="2024-03" db="EMBL/GenBank/DDBJ databases">
        <authorList>
            <person name="Brejova B."/>
        </authorList>
    </citation>
    <scope>NUCLEOTIDE SEQUENCE [LARGE SCALE GENOMIC DNA]</scope>
    <source>
        <strain evidence="9 10">CBS 14171</strain>
    </source>
</reference>
<dbReference type="GeneID" id="92205465"/>
<keyword evidence="3 7" id="KW-0812">Transmembrane</keyword>
<gene>
    <name evidence="9" type="ORF">LODBEIA_P02690</name>
</gene>
<sequence>MGLLLKRKKLKETPGHSVEHQHQQRQHHHQRHPSSRRSQDHQSRGNRHSELSDRTVQTEDETSIRSGPSIIRMRPPSSSGNGVVSPIPRPYGETLSQSDQIDRERLASRLANPAHPIENAGTTTTAPPPPPISISSPSPSSPPPRPSSRMNEPFASQAAVDQDPAIAVTLMRESTNGSNANKHLAPPDRAATKSASSESSQSNHNEQVSPGAEQPPRSESGGFISSLFSAAASKMIAPHPDESKDTKKKEHSFVNKLDSLIKGVKHDDRSLVDESEAGHDTDNVVEEQTIPQHPNDPARSDSAKNIHFEPVRESPLNTLGSGDLSLADFDNNYHQQHQQQQKHSMSASRQPSMRSNDGHAPNLKRNMSPDAVNDTLPSGNQLQVVTNGTDVKRVRRKSLNGSAPLDRNGSISKNSQISANGDDRNNNNLSEVRSKGSDEALNEHSDSEPENLDHIVDYNKEIKRASRKSNKEFHQAFKKIPKNEKLIEDFSCALSKDILVQGKMYLSDHYICFNSNILGWVTHLVIPLQEVIQIEKRSTAVLFPNGMIIRTLHQKYVFATFLSRDSAFDLITNVWHRVLLQNSDVDPSKLGRTSRLRAGSKASLGSQESGDVSESADSSDDEYSGGSDEDDDRSSIASEDEDNSNGGDDENSKDENGGSSDDGGEKWKGFSILGPATHDATESGYTKESGETSVADEVIKAPPGVVFELMFGQDTSYFMRILKDQKNFDIDESAIHGLNKDSKSRHYTYTKPLSGPIGPKQTKCVIDDAVIELNPEKVFEVEQTTQTPDVPSGNAFKVKTKIFLTWAEKNSTKISVMTSIEWSGKSWIKGAIEKGTIDGQKESMKEMIETINSILAEGAGKKGGAGGSSKRRSTRSRRNTEKKEEEDENAAKQKQQQEAKGGLSQQLVDLVNSVGDMVPIPMVSNTITGSIIVVISFLLTIFVFNKLGGALFGSGPQKAQFEIVPSNVYTSRIKINNHDYLVIPTINTNFANERKLRQQEINIWNWLESRSDGEFGKHYKLKDNTDESTAENGDAGSRSADFLDQEFGRLSDGELKEKINRQELQELLRVQMLELQNLQKRLNELDS</sequence>
<feature type="region of interest" description="Disordered" evidence="6">
    <location>
        <begin position="1"/>
        <end position="226"/>
    </location>
</feature>
<keyword evidence="10" id="KW-1185">Reference proteome</keyword>
<evidence type="ECO:0000256" key="4">
    <source>
        <dbReference type="ARBA" id="ARBA00022989"/>
    </source>
</evidence>
<feature type="compositionally biased region" description="Basic and acidic residues" evidence="6">
    <location>
        <begin position="432"/>
        <end position="454"/>
    </location>
</feature>
<dbReference type="InterPro" id="IPR051482">
    <property type="entry name" value="Cholesterol_transport"/>
</dbReference>
<dbReference type="PROSITE" id="PS51778">
    <property type="entry name" value="VAST"/>
    <property type="match status" value="1"/>
</dbReference>
<comment type="similarity">
    <text evidence="2">Belongs to the YSP2 family.</text>
</comment>
<feature type="compositionally biased region" description="Basic and acidic residues" evidence="6">
    <location>
        <begin position="264"/>
        <end position="282"/>
    </location>
</feature>
<feature type="transmembrane region" description="Helical" evidence="7">
    <location>
        <begin position="922"/>
        <end position="944"/>
    </location>
</feature>
<feature type="compositionally biased region" description="Polar residues" evidence="6">
    <location>
        <begin position="409"/>
        <end position="419"/>
    </location>
</feature>
<feature type="compositionally biased region" description="Basic and acidic residues" evidence="6">
    <location>
        <begin position="878"/>
        <end position="897"/>
    </location>
</feature>
<comment type="subcellular location">
    <subcellularLocation>
        <location evidence="1">Membrane</location>
        <topology evidence="1">Single-pass membrane protein</topology>
    </subcellularLocation>
</comment>
<feature type="region of interest" description="Disordered" evidence="6">
    <location>
        <begin position="858"/>
        <end position="901"/>
    </location>
</feature>
<dbReference type="Pfam" id="PF16016">
    <property type="entry name" value="VASt"/>
    <property type="match status" value="1"/>
</dbReference>
<dbReference type="CDD" id="cd13220">
    <property type="entry name" value="PH-GRAM_GRAMDC"/>
    <property type="match status" value="1"/>
</dbReference>
<feature type="compositionally biased region" description="Polar residues" evidence="6">
    <location>
        <begin position="172"/>
        <end position="181"/>
    </location>
</feature>